<evidence type="ECO:0000256" key="1">
    <source>
        <dbReference type="ARBA" id="ARBA00010835"/>
    </source>
</evidence>
<dbReference type="Gene3D" id="1.20.58.410">
    <property type="entry name" value="Release factor"/>
    <property type="match status" value="1"/>
</dbReference>
<dbReference type="PANTHER" id="PTHR43116:SF3">
    <property type="entry name" value="CLASS I PEPTIDE CHAIN RELEASE FACTOR"/>
    <property type="match status" value="1"/>
</dbReference>
<accession>A0A1F5G4G2</accession>
<dbReference type="Pfam" id="PF03462">
    <property type="entry name" value="PCRF"/>
    <property type="match status" value="1"/>
</dbReference>
<gene>
    <name evidence="4" type="primary">prfB</name>
    <name evidence="8" type="ORF">A2Z23_02835</name>
</gene>
<dbReference type="GO" id="GO:0016149">
    <property type="term" value="F:translation release factor activity, codon specific"/>
    <property type="evidence" value="ECO:0007669"/>
    <property type="project" value="UniProtKB-UniRule"/>
</dbReference>
<comment type="function">
    <text evidence="4">Peptide chain release factor 2 directs the termination of translation in response to the peptide chain termination codons UGA and UAA.</text>
</comment>
<reference evidence="8 9" key="1">
    <citation type="journal article" date="2016" name="Nat. Commun.">
        <title>Thousands of microbial genomes shed light on interconnected biogeochemical processes in an aquifer system.</title>
        <authorList>
            <person name="Anantharaman K."/>
            <person name="Brown C.T."/>
            <person name="Hug L.A."/>
            <person name="Sharon I."/>
            <person name="Castelle C.J."/>
            <person name="Probst A.J."/>
            <person name="Thomas B.C."/>
            <person name="Singh A."/>
            <person name="Wilkins M.J."/>
            <person name="Karaoz U."/>
            <person name="Brodie E.L."/>
            <person name="Williams K.H."/>
            <person name="Hubbard S.S."/>
            <person name="Banfield J.F."/>
        </authorList>
    </citation>
    <scope>NUCLEOTIDE SEQUENCE [LARGE SCALE GENOMIC DNA]</scope>
</reference>
<organism evidence="8 9">
    <name type="scientific">Candidatus Curtissbacteria bacterium RBG_16_39_7</name>
    <dbReference type="NCBI Taxonomy" id="1797707"/>
    <lineage>
        <taxon>Bacteria</taxon>
        <taxon>Candidatus Curtissiibacteriota</taxon>
    </lineage>
</organism>
<protein>
    <recommendedName>
        <fullName evidence="4 5">Peptide chain release factor 2</fullName>
        <shortName evidence="4">RF-2</shortName>
    </recommendedName>
</protein>
<dbReference type="InterPro" id="IPR004374">
    <property type="entry name" value="PrfB"/>
</dbReference>
<dbReference type="HAMAP" id="MF_00094">
    <property type="entry name" value="Rel_fac_2"/>
    <property type="match status" value="1"/>
</dbReference>
<comment type="subcellular location">
    <subcellularLocation>
        <location evidence="4">Cytoplasm</location>
    </subcellularLocation>
</comment>
<dbReference type="InterPro" id="IPR000352">
    <property type="entry name" value="Pep_chain_release_fac_I"/>
</dbReference>
<evidence type="ECO:0000256" key="2">
    <source>
        <dbReference type="ARBA" id="ARBA00022481"/>
    </source>
</evidence>
<evidence type="ECO:0000313" key="8">
    <source>
        <dbReference type="EMBL" id="OGD86766.1"/>
    </source>
</evidence>
<comment type="caution">
    <text evidence="8">The sequence shown here is derived from an EMBL/GenBank/DDBJ whole genome shotgun (WGS) entry which is preliminary data.</text>
</comment>
<dbReference type="SUPFAM" id="SSF75620">
    <property type="entry name" value="Release factor"/>
    <property type="match status" value="1"/>
</dbReference>
<evidence type="ECO:0000256" key="5">
    <source>
        <dbReference type="NCBIfam" id="TIGR00020"/>
    </source>
</evidence>
<dbReference type="PROSITE" id="PS00745">
    <property type="entry name" value="RF_PROK_I"/>
    <property type="match status" value="1"/>
</dbReference>
<dbReference type="Proteomes" id="UP000176628">
    <property type="component" value="Unassembled WGS sequence"/>
</dbReference>
<name>A0A1F5G4G2_9BACT</name>
<dbReference type="AlphaFoldDB" id="A0A1F5G4G2"/>
<evidence type="ECO:0000313" key="9">
    <source>
        <dbReference type="Proteomes" id="UP000176628"/>
    </source>
</evidence>
<keyword evidence="4" id="KW-0963">Cytoplasm</keyword>
<evidence type="ECO:0000256" key="6">
    <source>
        <dbReference type="SAM" id="Coils"/>
    </source>
</evidence>
<dbReference type="InterPro" id="IPR045853">
    <property type="entry name" value="Pep_chain_release_fac_I_sf"/>
</dbReference>
<comment type="PTM">
    <text evidence="4">Methylated by PrmC. Methylation increases the termination efficiency of RF2.</text>
</comment>
<proteinExistence type="inferred from homology"/>
<evidence type="ECO:0000256" key="4">
    <source>
        <dbReference type="HAMAP-Rule" id="MF_00094"/>
    </source>
</evidence>
<dbReference type="EMBL" id="MFAV01000008">
    <property type="protein sequence ID" value="OGD86766.1"/>
    <property type="molecule type" value="Genomic_DNA"/>
</dbReference>
<keyword evidence="2 4" id="KW-0488">Methylation</keyword>
<dbReference type="InterPro" id="IPR005139">
    <property type="entry name" value="PCRF"/>
</dbReference>
<evidence type="ECO:0000256" key="3">
    <source>
        <dbReference type="ARBA" id="ARBA00022917"/>
    </source>
</evidence>
<evidence type="ECO:0000259" key="7">
    <source>
        <dbReference type="PROSITE" id="PS00745"/>
    </source>
</evidence>
<dbReference type="Gene3D" id="3.30.70.1660">
    <property type="match status" value="1"/>
</dbReference>
<dbReference type="Pfam" id="PF00472">
    <property type="entry name" value="RF-1"/>
    <property type="match status" value="1"/>
</dbReference>
<dbReference type="GO" id="GO:0005737">
    <property type="term" value="C:cytoplasm"/>
    <property type="evidence" value="ECO:0007669"/>
    <property type="project" value="UniProtKB-SubCell"/>
</dbReference>
<feature type="coiled-coil region" evidence="6">
    <location>
        <begin position="49"/>
        <end position="117"/>
    </location>
</feature>
<dbReference type="NCBIfam" id="TIGR00020">
    <property type="entry name" value="prfB"/>
    <property type="match status" value="1"/>
</dbReference>
<feature type="modified residue" description="N5-methylglutamine" evidence="4">
    <location>
        <position position="253"/>
    </location>
</feature>
<comment type="similarity">
    <text evidence="1 4">Belongs to the prokaryotic/mitochondrial release factor family.</text>
</comment>
<keyword evidence="6" id="KW-0175">Coiled coil</keyword>
<dbReference type="PANTHER" id="PTHR43116">
    <property type="entry name" value="PEPTIDE CHAIN RELEASE FACTOR 2"/>
    <property type="match status" value="1"/>
</dbReference>
<sequence>MEQQKEKLEELGKRLADLAVRLDLGAKTKRLRELEVKSAKPNFWQQDTAQELMRELAVLKDELETFEEIQTKSKENLAFLDLLEEEAKTQGEKDEAIKEIEKETEKIEKTLACLENKIFLSDPYYNSFAILSIHAGQGGTEAMDWVAMLERMYLRYFEEKGWQAKIIDESPGEEVGFKTVTFQVQGSYAYGLLKGEAGVHRLVRQSPFNADKLRQTSFALVEVLPVIPEEVKIEIDPADLEFEAFRSSGHGGQNVNKVSTAVRLRHKPTGITVACQAERYQAKNREIALKILEAKLWHLEQGKLKEKKEELKGEYKLAGWGNQIRSYVLHPYHMVKDLRTGYETQNTQGVLDGKIEEFIQAELKIGGL</sequence>
<feature type="domain" description="Prokaryotic-type class I peptide chain release factors" evidence="7">
    <location>
        <begin position="246"/>
        <end position="262"/>
    </location>
</feature>
<keyword evidence="3 4" id="KW-0648">Protein biosynthesis</keyword>
<dbReference type="SMART" id="SM00937">
    <property type="entry name" value="PCRF"/>
    <property type="match status" value="1"/>
</dbReference>
<dbReference type="Gene3D" id="3.30.160.20">
    <property type="match status" value="1"/>
</dbReference>